<dbReference type="EMBL" id="JADFTS010000003">
    <property type="protein sequence ID" value="KAF9617054.1"/>
    <property type="molecule type" value="Genomic_DNA"/>
</dbReference>
<sequence>MKSKGEWFKGSERNTAYYHRICNIRTAKSMISELETEEGNLFRSQEDINRCYAGREDYRVWKPDLKGEFLVRSAHEELRHKGHTVWWHKVLWNSYINPKVATIAWKICLHCVATDKGLKRRGFKIASKCYVGCAAEGNINHILWECEFAKGLWTWLSSEFDINAVILNMRDAVGLVKNRSPLVKHLWHAAVITGNLSIPLETIYMLGVLVCCNREDQRRLIPQIVFLVEVVKKMEMPKKKEVLLFYCVESEELARKVATLSDSIQLQSINWRSFDDGFPNLFINNAQDIRGRHVAFLASFS</sequence>
<dbReference type="InterPro" id="IPR026960">
    <property type="entry name" value="RVT-Znf"/>
</dbReference>
<dbReference type="InterPro" id="IPR029057">
    <property type="entry name" value="PRTase-like"/>
</dbReference>
<evidence type="ECO:0000313" key="2">
    <source>
        <dbReference type="EMBL" id="KAF9617054.1"/>
    </source>
</evidence>
<dbReference type="AlphaFoldDB" id="A0A835IH43"/>
<proteinExistence type="predicted"/>
<dbReference type="Pfam" id="PF13966">
    <property type="entry name" value="zf-RVT"/>
    <property type="match status" value="1"/>
</dbReference>
<accession>A0A835IH43</accession>
<evidence type="ECO:0000313" key="3">
    <source>
        <dbReference type="Proteomes" id="UP000631114"/>
    </source>
</evidence>
<name>A0A835IH43_9MAGN</name>
<dbReference type="Proteomes" id="UP000631114">
    <property type="component" value="Unassembled WGS sequence"/>
</dbReference>
<organism evidence="2 3">
    <name type="scientific">Coptis chinensis</name>
    <dbReference type="NCBI Taxonomy" id="261450"/>
    <lineage>
        <taxon>Eukaryota</taxon>
        <taxon>Viridiplantae</taxon>
        <taxon>Streptophyta</taxon>
        <taxon>Embryophyta</taxon>
        <taxon>Tracheophyta</taxon>
        <taxon>Spermatophyta</taxon>
        <taxon>Magnoliopsida</taxon>
        <taxon>Ranunculales</taxon>
        <taxon>Ranunculaceae</taxon>
        <taxon>Coptidoideae</taxon>
        <taxon>Coptis</taxon>
    </lineage>
</organism>
<gene>
    <name evidence="2" type="ORF">IFM89_033159</name>
</gene>
<evidence type="ECO:0000259" key="1">
    <source>
        <dbReference type="Pfam" id="PF13966"/>
    </source>
</evidence>
<protein>
    <recommendedName>
        <fullName evidence="1">Reverse transcriptase zinc-binding domain-containing protein</fullName>
    </recommendedName>
</protein>
<keyword evidence="3" id="KW-1185">Reference proteome</keyword>
<dbReference type="OrthoDB" id="1435489at2759"/>
<comment type="caution">
    <text evidence="2">The sequence shown here is derived from an EMBL/GenBank/DDBJ whole genome shotgun (WGS) entry which is preliminary data.</text>
</comment>
<dbReference type="Gene3D" id="3.40.50.2020">
    <property type="match status" value="1"/>
</dbReference>
<feature type="domain" description="Reverse transcriptase zinc-binding" evidence="1">
    <location>
        <begin position="69"/>
        <end position="153"/>
    </location>
</feature>
<reference evidence="2 3" key="1">
    <citation type="submission" date="2020-10" db="EMBL/GenBank/DDBJ databases">
        <title>The Coptis chinensis genome and diversification of protoberbering-type alkaloids.</title>
        <authorList>
            <person name="Wang B."/>
            <person name="Shu S."/>
            <person name="Song C."/>
            <person name="Liu Y."/>
        </authorList>
    </citation>
    <scope>NUCLEOTIDE SEQUENCE [LARGE SCALE GENOMIC DNA]</scope>
    <source>
        <strain evidence="2">HL-2020</strain>
        <tissue evidence="2">Leaf</tissue>
    </source>
</reference>